<evidence type="ECO:0000259" key="2">
    <source>
        <dbReference type="Pfam" id="PF11127"/>
    </source>
</evidence>
<keyword evidence="1" id="KW-1133">Transmembrane helix</keyword>
<dbReference type="Gene3D" id="6.10.140.1340">
    <property type="match status" value="1"/>
</dbReference>
<feature type="transmembrane region" description="Helical" evidence="1">
    <location>
        <begin position="12"/>
        <end position="28"/>
    </location>
</feature>
<keyword evidence="4" id="KW-1185">Reference proteome</keyword>
<reference evidence="3 4" key="1">
    <citation type="submission" date="2023-12" db="EMBL/GenBank/DDBJ databases">
        <title>Thiobacillus sedimentum sp. nov., a chemolithoautotrophic sulfur-oxidizing bacterium isolated from freshwater sediment.</title>
        <authorList>
            <person name="Luo J."/>
            <person name="Dai C."/>
        </authorList>
    </citation>
    <scope>NUCLEOTIDE SEQUENCE [LARGE SCALE GENOMIC DNA]</scope>
    <source>
        <strain evidence="3 4">SCUT-2</strain>
    </source>
</reference>
<gene>
    <name evidence="3" type="ORF">VA613_05785</name>
</gene>
<feature type="domain" description="Inner membrane protein YgaP-like transmembrane" evidence="2">
    <location>
        <begin position="1"/>
        <end position="68"/>
    </location>
</feature>
<evidence type="ECO:0000313" key="4">
    <source>
        <dbReference type="Proteomes" id="UP001334732"/>
    </source>
</evidence>
<feature type="transmembrane region" description="Helical" evidence="1">
    <location>
        <begin position="34"/>
        <end position="58"/>
    </location>
</feature>
<dbReference type="EMBL" id="CP141769">
    <property type="protein sequence ID" value="WRS40381.1"/>
    <property type="molecule type" value="Genomic_DNA"/>
</dbReference>
<proteinExistence type="predicted"/>
<organism evidence="3 4">
    <name type="scientific">Thiobacillus sedimenti</name>
    <dbReference type="NCBI Taxonomy" id="3110231"/>
    <lineage>
        <taxon>Bacteria</taxon>
        <taxon>Pseudomonadati</taxon>
        <taxon>Pseudomonadota</taxon>
        <taxon>Betaproteobacteria</taxon>
        <taxon>Nitrosomonadales</taxon>
        <taxon>Thiobacillaceae</taxon>
        <taxon>Thiobacillus</taxon>
    </lineage>
</organism>
<dbReference type="InterPro" id="IPR021309">
    <property type="entry name" value="YgaP-like_TM"/>
</dbReference>
<accession>A0ABZ1CLW3</accession>
<sequence length="68" mass="7237">MAKNVGAVDRVIRAVVGVALIYYAMSTLPGAEDWMVPAGIVGFVLLLTAIFGFCPAYLPFGIKTCKTK</sequence>
<keyword evidence="1" id="KW-0472">Membrane</keyword>
<keyword evidence="1" id="KW-0812">Transmembrane</keyword>
<dbReference type="Pfam" id="PF11127">
    <property type="entry name" value="YgaP-like_TM"/>
    <property type="match status" value="1"/>
</dbReference>
<protein>
    <submittedName>
        <fullName evidence="3">DUF2892 domain-containing protein</fullName>
    </submittedName>
</protein>
<name>A0ABZ1CLW3_9PROT</name>
<dbReference type="Proteomes" id="UP001334732">
    <property type="component" value="Chromosome"/>
</dbReference>
<evidence type="ECO:0000313" key="3">
    <source>
        <dbReference type="EMBL" id="WRS40381.1"/>
    </source>
</evidence>
<evidence type="ECO:0000256" key="1">
    <source>
        <dbReference type="SAM" id="Phobius"/>
    </source>
</evidence>
<dbReference type="RefSeq" id="WP_324780911.1">
    <property type="nucleotide sequence ID" value="NZ_CP141769.1"/>
</dbReference>